<dbReference type="Proteomes" id="UP001642464">
    <property type="component" value="Unassembled WGS sequence"/>
</dbReference>
<dbReference type="EMBL" id="CAXAMM010042640">
    <property type="protein sequence ID" value="CAK9105936.1"/>
    <property type="molecule type" value="Genomic_DNA"/>
</dbReference>
<dbReference type="PANTHER" id="PTHR43709:SF2">
    <property type="entry name" value="DUF453 DOMAIN PROTEIN (AFU_ORTHOLOGUE AFUA_6G00360)"/>
    <property type="match status" value="1"/>
</dbReference>
<organism evidence="3 4">
    <name type="scientific">Durusdinium trenchii</name>
    <dbReference type="NCBI Taxonomy" id="1381693"/>
    <lineage>
        <taxon>Eukaryota</taxon>
        <taxon>Sar</taxon>
        <taxon>Alveolata</taxon>
        <taxon>Dinophyceae</taxon>
        <taxon>Suessiales</taxon>
        <taxon>Symbiodiniaceae</taxon>
        <taxon>Durusdinium</taxon>
    </lineage>
</organism>
<comment type="caution">
    <text evidence="3">The sequence shown here is derived from an EMBL/GenBank/DDBJ whole genome shotgun (WGS) entry which is preliminary data.</text>
</comment>
<dbReference type="GO" id="GO:0016853">
    <property type="term" value="F:isomerase activity"/>
    <property type="evidence" value="ECO:0007669"/>
    <property type="project" value="UniProtKB-KW"/>
</dbReference>
<accession>A0ABP0S0S6</accession>
<sequence length="503" mass="52767">MSMSFVGLHRIPFAFYRSGTSRGLFLLEKDLPPLGSTRDAILCQLMGSGHPQQLGGFGGGTGPTSKVAVVGPHEEPGSVTYNFAQCEVEIANVDKSHGDCGNMLAAVAPFALERGVAMGTEFETSTKLKIHSLNTGACYEANVPTTISSGKRCVQYLGNLEVPGAPGCAAPISLASLGVAGTQTGKLLPTDCPVDTLDFGLGKAKATLLDFARALVIVDAADILPKLGYSDLGEISLETVHADASLCDALEAMRRQASLMMGMGDCTGKDAPKLALVGPDGEGAEKGLCTLGGSLTCRYFVNPGRAEMHPTIAMTAAQALGAACLLQGSVARNALGSGVQGFEPQPDDAETFSFAVKHPQGSFPVSIGIGPGDELFPIGIPFSGRYQTTEDGKWTFREILTVEVYPDEEVCISICCSQQVDLLVAALSLASKCVGEVCVPVASVLPQLVMEDRDLEGVVYATPQIGFDLLKDGVKTGRCYMSFETKHPPPRVAISETWCAFSN</sequence>
<dbReference type="PANTHER" id="PTHR43709">
    <property type="entry name" value="ACONITATE ISOMERASE-RELATED"/>
    <property type="match status" value="1"/>
</dbReference>
<reference evidence="3 4" key="1">
    <citation type="submission" date="2024-02" db="EMBL/GenBank/DDBJ databases">
        <authorList>
            <person name="Chen Y."/>
            <person name="Shah S."/>
            <person name="Dougan E. K."/>
            <person name="Thang M."/>
            <person name="Chan C."/>
        </authorList>
    </citation>
    <scope>NUCLEOTIDE SEQUENCE [LARGE SCALE GENOMIC DNA]</scope>
</reference>
<evidence type="ECO:0000313" key="4">
    <source>
        <dbReference type="Proteomes" id="UP001642464"/>
    </source>
</evidence>
<dbReference type="Gene3D" id="3.10.310.10">
    <property type="entry name" value="Diaminopimelate Epimerase, Chain A, domain 1"/>
    <property type="match status" value="2"/>
</dbReference>
<evidence type="ECO:0000313" key="3">
    <source>
        <dbReference type="EMBL" id="CAK9105936.1"/>
    </source>
</evidence>
<evidence type="ECO:0000256" key="2">
    <source>
        <dbReference type="ARBA" id="ARBA00023235"/>
    </source>
</evidence>
<proteinExistence type="inferred from homology"/>
<keyword evidence="4" id="KW-1185">Reference proteome</keyword>
<dbReference type="Pfam" id="PF04303">
    <property type="entry name" value="PrpF"/>
    <property type="match status" value="1"/>
</dbReference>
<keyword evidence="2 3" id="KW-0413">Isomerase</keyword>
<evidence type="ECO:0000256" key="1">
    <source>
        <dbReference type="ARBA" id="ARBA00007673"/>
    </source>
</evidence>
<name>A0ABP0S0S6_9DINO</name>
<dbReference type="InterPro" id="IPR007400">
    <property type="entry name" value="PrpF-like"/>
</dbReference>
<comment type="similarity">
    <text evidence="1">Belongs to the PrpF family.</text>
</comment>
<protein>
    <submittedName>
        <fullName evidence="3">Isomerase YbhH</fullName>
    </submittedName>
</protein>
<gene>
    <name evidence="3" type="ORF">SCF082_LOCUS49357</name>
</gene>
<dbReference type="SUPFAM" id="SSF54506">
    <property type="entry name" value="Diaminopimelate epimerase-like"/>
    <property type="match status" value="2"/>
</dbReference>